<dbReference type="STRING" id="1793.AWC04_01740"/>
<dbReference type="SMART" id="SM00388">
    <property type="entry name" value="HisKA"/>
    <property type="match status" value="1"/>
</dbReference>
<dbReference type="Pfam" id="PF00672">
    <property type="entry name" value="HAMP"/>
    <property type="match status" value="1"/>
</dbReference>
<comment type="caution">
    <text evidence="11">The sequence shown here is derived from an EMBL/GenBank/DDBJ whole genome shotgun (WGS) entry which is preliminary data.</text>
</comment>
<dbReference type="SUPFAM" id="SSF47384">
    <property type="entry name" value="Homodimeric domain of signal transducing histidine kinase"/>
    <property type="match status" value="1"/>
</dbReference>
<dbReference type="GO" id="GO:0005886">
    <property type="term" value="C:plasma membrane"/>
    <property type="evidence" value="ECO:0007669"/>
    <property type="project" value="UniProtKB-SubCell"/>
</dbReference>
<dbReference type="SUPFAM" id="SSF55874">
    <property type="entry name" value="ATPase domain of HSP90 chaperone/DNA topoisomerase II/histidine kinase"/>
    <property type="match status" value="1"/>
</dbReference>
<evidence type="ECO:0000313" key="11">
    <source>
        <dbReference type="EMBL" id="ORV09070.1"/>
    </source>
</evidence>
<dbReference type="InterPro" id="IPR003661">
    <property type="entry name" value="HisK_dim/P_dom"/>
</dbReference>
<dbReference type="InterPro" id="IPR036097">
    <property type="entry name" value="HisK_dim/P_sf"/>
</dbReference>
<sequence>MSAPATSRTASLHIERHPGIGMRLLVAQTMVLLAGAVTTWVVAAIVGPPLFRDHLRQAGVAANSAEQHHAEEAFRYAMAAAVGGALAVSALAAFAVSWYISRRLQRSITVVASAATAVADGRYGVRVVSPHLGREFDALASAFNQMAERLQDVEATRRQLFGDLAHEIRTPVAVLEAYMEALEDGVESLNPTNVAMLRDQTRRLVRFAHDAAALAQAEESSASMSMSEIDLHDVVTTAVSAASEQYRAEQVSLSAHLQPNLPPVLGDSHRLGQVLANLLDNALRHTPPDGQVEVRAHSEPQSVIVRVTDTGEGISAQHLPHVFERFYRAEAARTRDKGGAGIGLAIAKALIEAHGGTIAASSQGPGTGATFTIGLPPAATPVRQLPASPGHDELSAFGG</sequence>
<dbReference type="EMBL" id="LQOJ01000011">
    <property type="protein sequence ID" value="ORV09070.1"/>
    <property type="molecule type" value="Genomic_DNA"/>
</dbReference>
<dbReference type="CDD" id="cd00082">
    <property type="entry name" value="HisKA"/>
    <property type="match status" value="1"/>
</dbReference>
<dbReference type="PROSITE" id="PS50885">
    <property type="entry name" value="HAMP"/>
    <property type="match status" value="1"/>
</dbReference>
<evidence type="ECO:0000256" key="9">
    <source>
        <dbReference type="ARBA" id="ARBA00023012"/>
    </source>
</evidence>
<evidence type="ECO:0000256" key="5">
    <source>
        <dbReference type="ARBA" id="ARBA00022679"/>
    </source>
</evidence>
<comment type="subcellular location">
    <subcellularLocation>
        <location evidence="2">Cell membrane</location>
    </subcellularLocation>
</comment>
<dbReference type="InterPro" id="IPR036890">
    <property type="entry name" value="HATPase_C_sf"/>
</dbReference>
<dbReference type="PANTHER" id="PTHR45436:SF5">
    <property type="entry name" value="SENSOR HISTIDINE KINASE TRCS"/>
    <property type="match status" value="1"/>
</dbReference>
<dbReference type="CDD" id="cd06225">
    <property type="entry name" value="HAMP"/>
    <property type="match status" value="1"/>
</dbReference>
<reference evidence="11 12" key="1">
    <citation type="submission" date="2016-01" db="EMBL/GenBank/DDBJ databases">
        <title>The new phylogeny of the genus Mycobacterium.</title>
        <authorList>
            <person name="Tarcisio F."/>
            <person name="Conor M."/>
            <person name="Antonella G."/>
            <person name="Elisabetta G."/>
            <person name="Giulia F.S."/>
            <person name="Sara T."/>
            <person name="Anna F."/>
            <person name="Clotilde B."/>
            <person name="Roberto B."/>
            <person name="Veronica D.S."/>
            <person name="Fabio R."/>
            <person name="Monica P."/>
            <person name="Olivier J."/>
            <person name="Enrico T."/>
            <person name="Nicola S."/>
        </authorList>
    </citation>
    <scope>NUCLEOTIDE SEQUENCE [LARGE SCALE GENOMIC DNA]</scope>
    <source>
        <strain evidence="11 12">DSM 44179</strain>
    </source>
</reference>
<dbReference type="InterPro" id="IPR050428">
    <property type="entry name" value="TCS_sensor_his_kinase"/>
</dbReference>
<evidence type="ECO:0000256" key="10">
    <source>
        <dbReference type="ARBA" id="ARBA00023136"/>
    </source>
</evidence>
<accession>A0A1X1RLH5</accession>
<evidence type="ECO:0000256" key="2">
    <source>
        <dbReference type="ARBA" id="ARBA00004236"/>
    </source>
</evidence>
<dbReference type="OrthoDB" id="9757990at2"/>
<organism evidence="11 12">
    <name type="scientific">Mycolicibacterium fallax</name>
    <name type="common">Mycobacterium fallax</name>
    <dbReference type="NCBI Taxonomy" id="1793"/>
    <lineage>
        <taxon>Bacteria</taxon>
        <taxon>Bacillati</taxon>
        <taxon>Actinomycetota</taxon>
        <taxon>Actinomycetes</taxon>
        <taxon>Mycobacteriales</taxon>
        <taxon>Mycobacteriaceae</taxon>
        <taxon>Mycolicibacterium</taxon>
    </lineage>
</organism>
<evidence type="ECO:0000256" key="6">
    <source>
        <dbReference type="ARBA" id="ARBA00022692"/>
    </source>
</evidence>
<evidence type="ECO:0000256" key="4">
    <source>
        <dbReference type="ARBA" id="ARBA00022553"/>
    </source>
</evidence>
<dbReference type="Gene3D" id="6.10.340.10">
    <property type="match status" value="1"/>
</dbReference>
<gene>
    <name evidence="11" type="ORF">AWC04_01740</name>
</gene>
<dbReference type="PANTHER" id="PTHR45436">
    <property type="entry name" value="SENSOR HISTIDINE KINASE YKOH"/>
    <property type="match status" value="1"/>
</dbReference>
<dbReference type="Pfam" id="PF00512">
    <property type="entry name" value="HisKA"/>
    <property type="match status" value="1"/>
</dbReference>
<dbReference type="GO" id="GO:0000155">
    <property type="term" value="F:phosphorelay sensor kinase activity"/>
    <property type="evidence" value="ECO:0007669"/>
    <property type="project" value="InterPro"/>
</dbReference>
<dbReference type="InterPro" id="IPR003660">
    <property type="entry name" value="HAMP_dom"/>
</dbReference>
<dbReference type="SMART" id="SM00304">
    <property type="entry name" value="HAMP"/>
    <property type="match status" value="1"/>
</dbReference>
<dbReference type="PROSITE" id="PS50109">
    <property type="entry name" value="HIS_KIN"/>
    <property type="match status" value="1"/>
</dbReference>
<dbReference type="Gene3D" id="3.30.565.10">
    <property type="entry name" value="Histidine kinase-like ATPase, C-terminal domain"/>
    <property type="match status" value="1"/>
</dbReference>
<comment type="catalytic activity">
    <reaction evidence="1">
        <text>ATP + protein L-histidine = ADP + protein N-phospho-L-histidine.</text>
        <dbReference type="EC" id="2.7.13.3"/>
    </reaction>
</comment>
<dbReference type="CDD" id="cd00075">
    <property type="entry name" value="HATPase"/>
    <property type="match status" value="1"/>
</dbReference>
<keyword evidence="7 11" id="KW-0418">Kinase</keyword>
<keyword evidence="10" id="KW-0472">Membrane</keyword>
<evidence type="ECO:0000313" key="12">
    <source>
        <dbReference type="Proteomes" id="UP000193484"/>
    </source>
</evidence>
<dbReference type="InterPro" id="IPR004358">
    <property type="entry name" value="Sig_transdc_His_kin-like_C"/>
</dbReference>
<dbReference type="Pfam" id="PF02518">
    <property type="entry name" value="HATPase_c"/>
    <property type="match status" value="1"/>
</dbReference>
<keyword evidence="9" id="KW-0902">Two-component regulatory system</keyword>
<keyword evidence="4" id="KW-0597">Phosphoprotein</keyword>
<dbReference type="Proteomes" id="UP000193484">
    <property type="component" value="Unassembled WGS sequence"/>
</dbReference>
<dbReference type="FunFam" id="3.30.565.10:FF:000006">
    <property type="entry name" value="Sensor histidine kinase WalK"/>
    <property type="match status" value="1"/>
</dbReference>
<evidence type="ECO:0000256" key="3">
    <source>
        <dbReference type="ARBA" id="ARBA00012438"/>
    </source>
</evidence>
<dbReference type="InterPro" id="IPR003594">
    <property type="entry name" value="HATPase_dom"/>
</dbReference>
<evidence type="ECO:0000256" key="1">
    <source>
        <dbReference type="ARBA" id="ARBA00000085"/>
    </source>
</evidence>
<name>A0A1X1RLH5_MYCFA</name>
<keyword evidence="8" id="KW-1133">Transmembrane helix</keyword>
<keyword evidence="6" id="KW-0812">Transmembrane</keyword>
<dbReference type="InterPro" id="IPR005467">
    <property type="entry name" value="His_kinase_dom"/>
</dbReference>
<evidence type="ECO:0000256" key="7">
    <source>
        <dbReference type="ARBA" id="ARBA00022777"/>
    </source>
</evidence>
<dbReference type="RefSeq" id="WP_085092597.1">
    <property type="nucleotide sequence ID" value="NZ_AP022603.1"/>
</dbReference>
<protein>
    <recommendedName>
        <fullName evidence="3">histidine kinase</fullName>
        <ecNumber evidence="3">2.7.13.3</ecNumber>
    </recommendedName>
</protein>
<dbReference type="EC" id="2.7.13.3" evidence="3"/>
<dbReference type="Gene3D" id="1.10.287.130">
    <property type="match status" value="1"/>
</dbReference>
<keyword evidence="12" id="KW-1185">Reference proteome</keyword>
<dbReference type="AlphaFoldDB" id="A0A1X1RLH5"/>
<proteinExistence type="predicted"/>
<dbReference type="SUPFAM" id="SSF158472">
    <property type="entry name" value="HAMP domain-like"/>
    <property type="match status" value="1"/>
</dbReference>
<dbReference type="PRINTS" id="PR00344">
    <property type="entry name" value="BCTRLSENSOR"/>
</dbReference>
<dbReference type="SMART" id="SM00387">
    <property type="entry name" value="HATPase_c"/>
    <property type="match status" value="1"/>
</dbReference>
<keyword evidence="5" id="KW-0808">Transferase</keyword>
<evidence type="ECO:0000256" key="8">
    <source>
        <dbReference type="ARBA" id="ARBA00022989"/>
    </source>
</evidence>